<dbReference type="eggNOG" id="COG1511">
    <property type="taxonomic scope" value="Bacteria"/>
</dbReference>
<dbReference type="RefSeq" id="WP_007077953.1">
    <property type="nucleotide sequence ID" value="NZ_CM001024.1"/>
</dbReference>
<keyword evidence="3" id="KW-1185">Reference proteome</keyword>
<name>E2SAE1_9ACTN</name>
<evidence type="ECO:0008006" key="4">
    <source>
        <dbReference type="Google" id="ProtNLM"/>
    </source>
</evidence>
<accession>E2SAE1</accession>
<dbReference type="OrthoDB" id="3199549at2"/>
<evidence type="ECO:0000313" key="3">
    <source>
        <dbReference type="Proteomes" id="UP000003111"/>
    </source>
</evidence>
<dbReference type="InterPro" id="IPR023908">
    <property type="entry name" value="xxxLxxG_rpt"/>
</dbReference>
<feature type="chain" id="PRO_5003164781" description="LPXTG-motif cell wall anchor domain protein" evidence="1">
    <location>
        <begin position="36"/>
        <end position="711"/>
    </location>
</feature>
<gene>
    <name evidence="2" type="ORF">HMPREF0063_10931</name>
</gene>
<reference evidence="2" key="1">
    <citation type="submission" date="2010-08" db="EMBL/GenBank/DDBJ databases">
        <authorList>
            <person name="Muzny D."/>
            <person name="Qin X."/>
            <person name="Buhay C."/>
            <person name="Dugan-Rocha S."/>
            <person name="Ding Y."/>
            <person name="Chen G."/>
            <person name="Hawes A."/>
            <person name="Holder M."/>
            <person name="Jhangiani S."/>
            <person name="Johnson A."/>
            <person name="Khan Z."/>
            <person name="Li Z."/>
            <person name="Liu W."/>
            <person name="Liu X."/>
            <person name="Perez L."/>
            <person name="Shen H."/>
            <person name="Wang Q."/>
            <person name="Watt J."/>
            <person name="Xi L."/>
            <person name="Xin Y."/>
            <person name="Zhou J."/>
            <person name="Deng J."/>
            <person name="Jiang H."/>
            <person name="Liu Y."/>
            <person name="Qu J."/>
            <person name="Song X.-Z."/>
            <person name="Zhang L."/>
            <person name="Villasana D."/>
            <person name="Johnson A."/>
            <person name="Liu J."/>
            <person name="Liyanage D."/>
            <person name="Lorensuhewa L."/>
            <person name="Robinson T."/>
            <person name="Song A."/>
            <person name="Song B.-B."/>
            <person name="Dinh H."/>
            <person name="Thornton R."/>
            <person name="Coyle M."/>
            <person name="Francisco L."/>
            <person name="Jackson L."/>
            <person name="Javaid M."/>
            <person name="Korchina V."/>
            <person name="Kovar C."/>
            <person name="Mata R."/>
            <person name="Mathew T."/>
            <person name="Ngo R."/>
            <person name="Nguyen L."/>
            <person name="Nguyen N."/>
            <person name="Okwuonu G."/>
            <person name="Ongeri F."/>
            <person name="Pham C."/>
            <person name="Simmons D."/>
            <person name="Wilczek-Boney K."/>
            <person name="Hale W."/>
            <person name="Jakkamsetti A."/>
            <person name="Pham P."/>
            <person name="Ruth R."/>
            <person name="San Lucas F."/>
            <person name="Warren J."/>
            <person name="Zhang J."/>
            <person name="Zhao Z."/>
            <person name="Zhou C."/>
            <person name="Zhu D."/>
            <person name="Lee S."/>
            <person name="Bess C."/>
            <person name="Blankenburg K."/>
            <person name="Forbes L."/>
            <person name="Fu Q."/>
            <person name="Gubbala S."/>
            <person name="Hirani K."/>
            <person name="Jayaseelan J.C."/>
            <person name="Lara F."/>
            <person name="Munidasa M."/>
            <person name="Palculict T."/>
            <person name="Patil S."/>
            <person name="Pu L.-L."/>
            <person name="Saada N."/>
            <person name="Tang L."/>
            <person name="Weissenberger G."/>
            <person name="Zhu Y."/>
            <person name="Hemphill L."/>
            <person name="Shang Y."/>
            <person name="Youmans B."/>
            <person name="Ayvaz T."/>
            <person name="Ross M."/>
            <person name="Santibanez J."/>
            <person name="Aqrawi P."/>
            <person name="Gross S."/>
            <person name="Joshi V."/>
            <person name="Fowler G."/>
            <person name="Nazareth L."/>
            <person name="Reid J."/>
            <person name="Worley K."/>
            <person name="Petrosino J."/>
            <person name="Highlander S."/>
            <person name="Gibbs R."/>
        </authorList>
    </citation>
    <scope>NUCLEOTIDE SEQUENCE [LARGE SCALE GENOMIC DNA]</scope>
    <source>
        <strain evidence="2">DSM 15272</strain>
    </source>
</reference>
<protein>
    <recommendedName>
        <fullName evidence="4">LPXTG-motif cell wall anchor domain protein</fullName>
    </recommendedName>
</protein>
<dbReference type="STRING" id="585531.HMPREF0063_10931"/>
<evidence type="ECO:0000313" key="2">
    <source>
        <dbReference type="EMBL" id="EFQ84215.1"/>
    </source>
</evidence>
<dbReference type="NCBIfam" id="TIGR03057">
    <property type="entry name" value="xxxLxxG_by_4"/>
    <property type="match status" value="2"/>
</dbReference>
<comment type="caution">
    <text evidence="2">The sequence shown here is derived from an EMBL/GenBank/DDBJ whole genome shotgun (WGS) entry which is preliminary data.</text>
</comment>
<dbReference type="Proteomes" id="UP000003111">
    <property type="component" value="Unassembled WGS sequence"/>
</dbReference>
<dbReference type="EMBL" id="ACLF03000003">
    <property type="protein sequence ID" value="EFQ84215.1"/>
    <property type="molecule type" value="Genomic_DNA"/>
</dbReference>
<evidence type="ECO:0000256" key="1">
    <source>
        <dbReference type="SAM" id="SignalP"/>
    </source>
</evidence>
<organism evidence="2 3">
    <name type="scientific">Aeromicrobium marinum DSM 15272</name>
    <dbReference type="NCBI Taxonomy" id="585531"/>
    <lineage>
        <taxon>Bacteria</taxon>
        <taxon>Bacillati</taxon>
        <taxon>Actinomycetota</taxon>
        <taxon>Actinomycetes</taxon>
        <taxon>Propionibacteriales</taxon>
        <taxon>Nocardioidaceae</taxon>
        <taxon>Aeromicrobium</taxon>
    </lineage>
</organism>
<keyword evidence="1" id="KW-0732">Signal</keyword>
<feature type="signal peptide" evidence="1">
    <location>
        <begin position="1"/>
        <end position="35"/>
    </location>
</feature>
<dbReference type="AlphaFoldDB" id="E2SAE1"/>
<proteinExistence type="predicted"/>
<sequence>MNSTTPRRLAWSIGTTACLVLAASAAPATVAGAFAADSIDGDVAVTSTETVSVRMDASGTVVNARVYEQLVLSGRGSVDISNPVPGGLRNLDGFGGWEVRDGVQRVTADVSGTQRYRSVADYDGDLPVEIDVDYRLDGKDVDASDLVGASGDLEVSYSVRNMTAEQQEVVFLDGSGQEQTRLQAVVIPMVGSLTTTLPSNFTEVRSAEANAAGDGKGGTSLSFTMTLFPPIGSDRATFGYTARIKDGVLPDANISLLPVNPLESPSFSGGADSYAAGAATGADLTAGATTIDGNLLKIRDGAADLVAGLLQLRDGAGELNAGLAGTAAPGAQALAAGAVKLRDGAGQLSAGTGDLTAGANKLNAGAGALAQGLKDAGAKAPALLGGLEELKAGLTLVDNGLTTLNGQVVPGAGQINTGATQLLGALDAQLLAGLDGALGALAAAGASAADLPDSLEKATIQGNVAGAVGAITQVRGGLDTTVRGGLTQIQGGSAQIRDGVDAQTSAGAAATDGTLKNGLARLLGGVGLLQTGGNDLLAGLGQLSAGANQLSAGTGDLAAGAGKLDAGAGTLAAGTGDLSSGAGRLADGLGDAADGSGRLADGLATAAGSAPALPEGAQTLSDQGTSQLINVGNATAMDYGLKYALIEASAARAGSAQPFGAPEGATALAAWRMTLAGESGEGSANVTRGIAAAVLIAAGLGVAALRRRPTA</sequence>
<dbReference type="HOGENOM" id="CLU_012531_0_0_11"/>